<keyword evidence="1" id="KW-0472">Membrane</keyword>
<keyword evidence="1" id="KW-0812">Transmembrane</keyword>
<name>A0A1E1LH10_9HELO</name>
<protein>
    <submittedName>
        <fullName evidence="2">Uncharacterized protein</fullName>
    </submittedName>
</protein>
<sequence>MTSHITWSGRHIRRAYGLPIQASNSLPPTIINFNMLLHKSILAMILASIFLSISALSFASPTSPVSFAEILDAQITLSNNATILGSGSTPFNARTTEVSPSRGGYGNHIIVTLDPGFYSKPVLPISKTLECVLLPTLSGLLWVIGANSGSTITNAI</sequence>
<evidence type="ECO:0000256" key="1">
    <source>
        <dbReference type="SAM" id="Phobius"/>
    </source>
</evidence>
<keyword evidence="1" id="KW-1133">Transmembrane helix</keyword>
<dbReference type="EMBL" id="FJUX01000120">
    <property type="protein sequence ID" value="CZT09830.1"/>
    <property type="molecule type" value="Genomic_DNA"/>
</dbReference>
<accession>A0A1E1LH10</accession>
<feature type="transmembrane region" description="Helical" evidence="1">
    <location>
        <begin position="41"/>
        <end position="59"/>
    </location>
</feature>
<organism evidence="2 3">
    <name type="scientific">Rhynchosporium agropyri</name>
    <dbReference type="NCBI Taxonomy" id="914238"/>
    <lineage>
        <taxon>Eukaryota</taxon>
        <taxon>Fungi</taxon>
        <taxon>Dikarya</taxon>
        <taxon>Ascomycota</taxon>
        <taxon>Pezizomycotina</taxon>
        <taxon>Leotiomycetes</taxon>
        <taxon>Helotiales</taxon>
        <taxon>Ploettnerulaceae</taxon>
        <taxon>Rhynchosporium</taxon>
    </lineage>
</organism>
<keyword evidence="3" id="KW-1185">Reference proteome</keyword>
<gene>
    <name evidence="2" type="ORF">RAG0_14456</name>
</gene>
<reference evidence="3" key="1">
    <citation type="submission" date="2016-03" db="EMBL/GenBank/DDBJ databases">
        <authorList>
            <person name="Guldener U."/>
        </authorList>
    </citation>
    <scope>NUCLEOTIDE SEQUENCE [LARGE SCALE GENOMIC DNA]</scope>
    <source>
        <strain evidence="3">04CH-RAC-A.6.1</strain>
    </source>
</reference>
<evidence type="ECO:0000313" key="2">
    <source>
        <dbReference type="EMBL" id="CZT09830.1"/>
    </source>
</evidence>
<proteinExistence type="predicted"/>
<evidence type="ECO:0000313" key="3">
    <source>
        <dbReference type="Proteomes" id="UP000178912"/>
    </source>
</evidence>
<dbReference type="AlphaFoldDB" id="A0A1E1LH10"/>
<dbReference type="Proteomes" id="UP000178912">
    <property type="component" value="Unassembled WGS sequence"/>
</dbReference>